<sequence>MRTDRQKNGWVNAIRTALGMTLEQLAKKLGVSKQNIQRLEKSEQEKSIALKSLHELAEALDMQLVYGFVPKDGSIDALIDRKASRLAYEIVHRTSQSMLLEDQEISYGRLQQALEERKQEIIEKMPKSLWD</sequence>
<dbReference type="PROSITE" id="PS50943">
    <property type="entry name" value="HTH_CROC1"/>
    <property type="match status" value="1"/>
</dbReference>
<name>A0A8J6TWZ6_9FLAO</name>
<evidence type="ECO:0000259" key="1">
    <source>
        <dbReference type="PROSITE" id="PS50003"/>
    </source>
</evidence>
<feature type="domain" description="PH" evidence="1">
    <location>
        <begin position="1"/>
        <end position="19"/>
    </location>
</feature>
<evidence type="ECO:0000313" key="4">
    <source>
        <dbReference type="Proteomes" id="UP000652681"/>
    </source>
</evidence>
<dbReference type="InterPro" id="IPR001849">
    <property type="entry name" value="PH_domain"/>
</dbReference>
<dbReference type="InterPro" id="IPR001387">
    <property type="entry name" value="Cro/C1-type_HTH"/>
</dbReference>
<dbReference type="Pfam" id="PF01381">
    <property type="entry name" value="HTH_3"/>
    <property type="match status" value="1"/>
</dbReference>
<gene>
    <name evidence="3" type="ORF">H9Y05_04555</name>
</gene>
<protein>
    <submittedName>
        <fullName evidence="3">Mobile mystery protein A</fullName>
    </submittedName>
</protein>
<dbReference type="CDD" id="cd00093">
    <property type="entry name" value="HTH_XRE"/>
    <property type="match status" value="1"/>
</dbReference>
<dbReference type="GO" id="GO:0003677">
    <property type="term" value="F:DNA binding"/>
    <property type="evidence" value="ECO:0007669"/>
    <property type="project" value="InterPro"/>
</dbReference>
<dbReference type="EMBL" id="JACVEL010000002">
    <property type="protein sequence ID" value="MBC9811741.1"/>
    <property type="molecule type" value="Genomic_DNA"/>
</dbReference>
<dbReference type="AlphaFoldDB" id="A0A8J6TWZ6"/>
<proteinExistence type="predicted"/>
<comment type="caution">
    <text evidence="3">The sequence shown here is derived from an EMBL/GenBank/DDBJ whole genome shotgun (WGS) entry which is preliminary data.</text>
</comment>
<evidence type="ECO:0000313" key="3">
    <source>
        <dbReference type="EMBL" id="MBC9811741.1"/>
    </source>
</evidence>
<dbReference type="PROSITE" id="PS50003">
    <property type="entry name" value="PH_DOMAIN"/>
    <property type="match status" value="1"/>
</dbReference>
<reference evidence="3" key="1">
    <citation type="submission" date="2020-09" db="EMBL/GenBank/DDBJ databases">
        <title>Taishania pollutisoli gen. nov., sp. nov., Isolated from Tetrabromobisphenol A-Contaminated Soil.</title>
        <authorList>
            <person name="Chen Q."/>
        </authorList>
    </citation>
    <scope>NUCLEOTIDE SEQUENCE</scope>
    <source>
        <strain evidence="3">CZZ-1</strain>
    </source>
</reference>
<evidence type="ECO:0000259" key="2">
    <source>
        <dbReference type="PROSITE" id="PS50943"/>
    </source>
</evidence>
<keyword evidence="4" id="KW-1185">Reference proteome</keyword>
<dbReference type="RefSeq" id="WP_163490822.1">
    <property type="nucleotide sequence ID" value="NZ_JACVEL010000002.1"/>
</dbReference>
<dbReference type="Gene3D" id="1.10.260.40">
    <property type="entry name" value="lambda repressor-like DNA-binding domains"/>
    <property type="match status" value="1"/>
</dbReference>
<organism evidence="3 4">
    <name type="scientific">Taishania pollutisoli</name>
    <dbReference type="NCBI Taxonomy" id="2766479"/>
    <lineage>
        <taxon>Bacteria</taxon>
        <taxon>Pseudomonadati</taxon>
        <taxon>Bacteroidota</taxon>
        <taxon>Flavobacteriia</taxon>
        <taxon>Flavobacteriales</taxon>
        <taxon>Crocinitomicaceae</taxon>
        <taxon>Taishania</taxon>
    </lineage>
</organism>
<dbReference type="NCBIfam" id="TIGR02612">
    <property type="entry name" value="mob_myst_A"/>
    <property type="match status" value="1"/>
</dbReference>
<dbReference type="SUPFAM" id="SSF47413">
    <property type="entry name" value="lambda repressor-like DNA-binding domains"/>
    <property type="match status" value="1"/>
</dbReference>
<dbReference type="SMART" id="SM00530">
    <property type="entry name" value="HTH_XRE"/>
    <property type="match status" value="1"/>
</dbReference>
<accession>A0A8J6TWZ6</accession>
<feature type="domain" description="HTH cro/C1-type" evidence="2">
    <location>
        <begin position="11"/>
        <end position="68"/>
    </location>
</feature>
<dbReference type="InterPro" id="IPR013435">
    <property type="entry name" value="Mobile_mystery_prot_A"/>
</dbReference>
<dbReference type="InterPro" id="IPR010982">
    <property type="entry name" value="Lambda_DNA-bd_dom_sf"/>
</dbReference>
<dbReference type="Proteomes" id="UP000652681">
    <property type="component" value="Unassembled WGS sequence"/>
</dbReference>